<feature type="transmembrane region" description="Helical" evidence="1">
    <location>
        <begin position="98"/>
        <end position="116"/>
    </location>
</feature>
<dbReference type="RefSeq" id="WP_133829946.1">
    <property type="nucleotide sequence ID" value="NZ_BAABHR010000059.1"/>
</dbReference>
<dbReference type="Proteomes" id="UP000295705">
    <property type="component" value="Unassembled WGS sequence"/>
</dbReference>
<feature type="transmembrane region" description="Helical" evidence="1">
    <location>
        <begin position="349"/>
        <end position="369"/>
    </location>
</feature>
<keyword evidence="3" id="KW-1185">Reference proteome</keyword>
<feature type="transmembrane region" description="Helical" evidence="1">
    <location>
        <begin position="214"/>
        <end position="234"/>
    </location>
</feature>
<sequence length="504" mass="51134">MSTTAVRGVVPTDGAAASRYPWREAAAAAAVGAVTGAVVFFLVHRAIADDALISVSYARTLAESGTWGVAPGLTSNSQTSPLNVWLLAGGTLLIDRPIIVVGLLLCACLAAAGWLACDLARRVGVHPAAGVLAVALIGTSPVLASTVGLEAHLTIVALLAVATLAVQGRVAWTGVACGLAVLARPDLAVAAGVLALLVLVGSGSVAAAARRAGLVAVAAAATALPWHLFAWLQLGGAVPDATWVRTAEAEGPLRAAVGWWSFEPRTVTVSVLLVLGGTVGALVAARARCRAPWQRVVVALAAAGWAHMVALEAIGAPGAGWYYAPILGCSAVAVALTVCATLGARPGPVVYPAAGLVLAVGALLGFAGGPVPWPWAPMMANYGSATDYAAAGRDLATLTGGQAVVGPGELGALAFYSTVPVLDDLSEPARTDLVMHERTDGSRVRSTLLAWSTAHRHSPPPIRTRWALTYAGEREVSGAVVRGWPVSSTKRGPDTLLLVDTASR</sequence>
<gene>
    <name evidence="2" type="ORF">EV188_114113</name>
</gene>
<feature type="transmembrane region" description="Helical" evidence="1">
    <location>
        <begin position="187"/>
        <end position="207"/>
    </location>
</feature>
<evidence type="ECO:0008006" key="4">
    <source>
        <dbReference type="Google" id="ProtNLM"/>
    </source>
</evidence>
<dbReference type="OrthoDB" id="141050at2"/>
<feature type="transmembrane region" description="Helical" evidence="1">
    <location>
        <begin position="267"/>
        <end position="285"/>
    </location>
</feature>
<dbReference type="EMBL" id="SNYO01000014">
    <property type="protein sequence ID" value="TDQ47025.1"/>
    <property type="molecule type" value="Genomic_DNA"/>
</dbReference>
<accession>A0A4R6UP73</accession>
<reference evidence="2 3" key="1">
    <citation type="submission" date="2019-03" db="EMBL/GenBank/DDBJ databases">
        <title>Genomic Encyclopedia of Type Strains, Phase IV (KMG-IV): sequencing the most valuable type-strain genomes for metagenomic binning, comparative biology and taxonomic classification.</title>
        <authorList>
            <person name="Goeker M."/>
        </authorList>
    </citation>
    <scope>NUCLEOTIDE SEQUENCE [LARGE SCALE GENOMIC DNA]</scope>
    <source>
        <strain evidence="2 3">DSM 45775</strain>
    </source>
</reference>
<keyword evidence="1" id="KW-1133">Transmembrane helix</keyword>
<evidence type="ECO:0000256" key="1">
    <source>
        <dbReference type="SAM" id="Phobius"/>
    </source>
</evidence>
<name>A0A4R6UP73_9PSEU</name>
<feature type="transmembrane region" description="Helical" evidence="1">
    <location>
        <begin position="128"/>
        <end position="149"/>
    </location>
</feature>
<protein>
    <recommendedName>
        <fullName evidence="4">4-amino-4-deoxy-L-arabinose transferase-like glycosyltransferase</fullName>
    </recommendedName>
</protein>
<organism evidence="2 3">
    <name type="scientific">Actinomycetospora succinea</name>
    <dbReference type="NCBI Taxonomy" id="663603"/>
    <lineage>
        <taxon>Bacteria</taxon>
        <taxon>Bacillati</taxon>
        <taxon>Actinomycetota</taxon>
        <taxon>Actinomycetes</taxon>
        <taxon>Pseudonocardiales</taxon>
        <taxon>Pseudonocardiaceae</taxon>
        <taxon>Actinomycetospora</taxon>
    </lineage>
</organism>
<proteinExistence type="predicted"/>
<keyword evidence="1" id="KW-0472">Membrane</keyword>
<feature type="transmembrane region" description="Helical" evidence="1">
    <location>
        <begin position="25"/>
        <end position="43"/>
    </location>
</feature>
<comment type="caution">
    <text evidence="2">The sequence shown here is derived from an EMBL/GenBank/DDBJ whole genome shotgun (WGS) entry which is preliminary data.</text>
</comment>
<feature type="transmembrane region" description="Helical" evidence="1">
    <location>
        <begin position="297"/>
        <end position="316"/>
    </location>
</feature>
<evidence type="ECO:0000313" key="3">
    <source>
        <dbReference type="Proteomes" id="UP000295705"/>
    </source>
</evidence>
<feature type="transmembrane region" description="Helical" evidence="1">
    <location>
        <begin position="322"/>
        <end position="342"/>
    </location>
</feature>
<evidence type="ECO:0000313" key="2">
    <source>
        <dbReference type="EMBL" id="TDQ47025.1"/>
    </source>
</evidence>
<dbReference type="AlphaFoldDB" id="A0A4R6UP73"/>
<keyword evidence="1" id="KW-0812">Transmembrane</keyword>